<protein>
    <submittedName>
        <fullName evidence="2">Uncharacterized protein</fullName>
    </submittedName>
</protein>
<evidence type="ECO:0000313" key="2">
    <source>
        <dbReference type="EMBL" id="KAJ8932295.1"/>
    </source>
</evidence>
<feature type="region of interest" description="Disordered" evidence="1">
    <location>
        <begin position="55"/>
        <end position="83"/>
    </location>
</feature>
<reference evidence="2" key="1">
    <citation type="journal article" date="2023" name="Insect Mol. Biol.">
        <title>Genome sequencing provides insights into the evolution of gene families encoding plant cell wall-degrading enzymes in longhorned beetles.</title>
        <authorList>
            <person name="Shin N.R."/>
            <person name="Okamura Y."/>
            <person name="Kirsch R."/>
            <person name="Pauchet Y."/>
        </authorList>
    </citation>
    <scope>NUCLEOTIDE SEQUENCE</scope>
    <source>
        <strain evidence="2">RBIC_L_NR</strain>
    </source>
</reference>
<evidence type="ECO:0000256" key="1">
    <source>
        <dbReference type="SAM" id="MobiDB-lite"/>
    </source>
</evidence>
<feature type="region of interest" description="Disordered" evidence="1">
    <location>
        <begin position="196"/>
        <end position="217"/>
    </location>
</feature>
<sequence length="330" mass="38055">MRKELISLKLVSKTSTLKKPLTEYERKKREDSIKNSEIEKIREFFEDDSISKICPGKRDVVKQKNNDEKQKKGPDYNSESETEKAAEIARLKALLKDWETASAGSRSLPTTPKRRPPTMLRADGIRSAEVAREMPRPPDRAYVSQIPQSIIHQSYGVTQIAYRHVNYNNPNYISQSPSHQIAYPSAMQYQAISPMFTSQPTYQPPPPRQYPSYNQHGSPIKTYVNNSPKHIPYEQPATYSPTHKLYGPTVAVAKSVYTNGELLQQQLFNHHTMQYQQYKEAREQVLAQHQQTVYRGPQRNYQSSVTIPIVVKSNQQSEMNSLHRKQYELT</sequence>
<keyword evidence="3" id="KW-1185">Reference proteome</keyword>
<dbReference type="Proteomes" id="UP001162156">
    <property type="component" value="Unassembled WGS sequence"/>
</dbReference>
<comment type="caution">
    <text evidence="2">The sequence shown here is derived from an EMBL/GenBank/DDBJ whole genome shotgun (WGS) entry which is preliminary data.</text>
</comment>
<evidence type="ECO:0000313" key="3">
    <source>
        <dbReference type="Proteomes" id="UP001162156"/>
    </source>
</evidence>
<organism evidence="2 3">
    <name type="scientific">Rhamnusium bicolor</name>
    <dbReference type="NCBI Taxonomy" id="1586634"/>
    <lineage>
        <taxon>Eukaryota</taxon>
        <taxon>Metazoa</taxon>
        <taxon>Ecdysozoa</taxon>
        <taxon>Arthropoda</taxon>
        <taxon>Hexapoda</taxon>
        <taxon>Insecta</taxon>
        <taxon>Pterygota</taxon>
        <taxon>Neoptera</taxon>
        <taxon>Endopterygota</taxon>
        <taxon>Coleoptera</taxon>
        <taxon>Polyphaga</taxon>
        <taxon>Cucujiformia</taxon>
        <taxon>Chrysomeloidea</taxon>
        <taxon>Cerambycidae</taxon>
        <taxon>Lepturinae</taxon>
        <taxon>Rhagiini</taxon>
        <taxon>Rhamnusium</taxon>
    </lineage>
</organism>
<feature type="compositionally biased region" description="Basic and acidic residues" evidence="1">
    <location>
        <begin position="56"/>
        <end position="74"/>
    </location>
</feature>
<gene>
    <name evidence="2" type="ORF">NQ314_014788</name>
</gene>
<dbReference type="EMBL" id="JANEYF010004067">
    <property type="protein sequence ID" value="KAJ8932295.1"/>
    <property type="molecule type" value="Genomic_DNA"/>
</dbReference>
<accession>A0AAV8X188</accession>
<dbReference type="AlphaFoldDB" id="A0AAV8X188"/>
<proteinExistence type="predicted"/>
<name>A0AAV8X188_9CUCU</name>